<accession>A0A1W5D3B9</accession>
<sequence>MKDFLTAPVEDVKRAIFFPADEDAPRFVWVRCPWNPDDGYETAHTGGLLDPDAAPSHVLTWPENELRNRPFQHVIQFVSRDAFLTDGSVKNRSLGKATGGTLPYDWRGPIIALARKGKSPTLTSYDDVTMHDFRDIVDFFSIYDGTLNRNSNIRKMRVVVGKTKGVRINCSGHMKDFGGKEYVGVEVELGDPIFMEPSLKYDVPRMLRLPVCILRYPPEEAWSSTRSKFENPAATHLQALVHGNAAITRDANGKAQFGGPPAMWVHKGGSALVVRSLGEELLPEQLEVLCEFCVGEVWMACMQAERTGNVEQGKRMIEEKITKANFLTYFDLYCSMRAKTDERWRNVPSPYDMLPPSLAGMEAIRSASVPLLPGIAGSTVRPGRVEMRIRVAG</sequence>
<dbReference type="AlphaFoldDB" id="A0A1W5D3B9"/>
<protein>
    <submittedName>
        <fullName evidence="1">Uncharacterized protein</fullName>
    </submittedName>
</protein>
<name>A0A1W5D3B9_9LECA</name>
<keyword evidence="2" id="KW-1185">Reference proteome</keyword>
<proteinExistence type="predicted"/>
<organism evidence="1 2">
    <name type="scientific">Lasallia pustulata</name>
    <dbReference type="NCBI Taxonomy" id="136370"/>
    <lineage>
        <taxon>Eukaryota</taxon>
        <taxon>Fungi</taxon>
        <taxon>Dikarya</taxon>
        <taxon>Ascomycota</taxon>
        <taxon>Pezizomycotina</taxon>
        <taxon>Lecanoromycetes</taxon>
        <taxon>OSLEUM clade</taxon>
        <taxon>Umbilicariomycetidae</taxon>
        <taxon>Umbilicariales</taxon>
        <taxon>Umbilicariaceae</taxon>
        <taxon>Lasallia</taxon>
    </lineage>
</organism>
<evidence type="ECO:0000313" key="1">
    <source>
        <dbReference type="EMBL" id="SLM37545.1"/>
    </source>
</evidence>
<reference evidence="2" key="1">
    <citation type="submission" date="2017-03" db="EMBL/GenBank/DDBJ databases">
        <authorList>
            <person name="Sharma R."/>
            <person name="Thines M."/>
        </authorList>
    </citation>
    <scope>NUCLEOTIDE SEQUENCE [LARGE SCALE GENOMIC DNA]</scope>
</reference>
<dbReference type="Proteomes" id="UP000192927">
    <property type="component" value="Unassembled WGS sequence"/>
</dbReference>
<evidence type="ECO:0000313" key="2">
    <source>
        <dbReference type="Proteomes" id="UP000192927"/>
    </source>
</evidence>
<dbReference type="EMBL" id="FWEW01001709">
    <property type="protein sequence ID" value="SLM37545.1"/>
    <property type="molecule type" value="Genomic_DNA"/>
</dbReference>